<name>A0A0E3NDC0_METTE</name>
<feature type="domain" description="Cupin type-2" evidence="1">
    <location>
        <begin position="35"/>
        <end position="92"/>
    </location>
</feature>
<accession>A0A0E3NDC0</accession>
<dbReference type="InterPro" id="IPR011051">
    <property type="entry name" value="RmlC_Cupin_sf"/>
</dbReference>
<dbReference type="InterPro" id="IPR052535">
    <property type="entry name" value="Bacilysin_H2HPP_isomerase"/>
</dbReference>
<dbReference type="PATRIC" id="fig|1434121.4.peg.29"/>
<dbReference type="Pfam" id="PF07883">
    <property type="entry name" value="Cupin_2"/>
    <property type="match status" value="1"/>
</dbReference>
<dbReference type="InterPro" id="IPR013096">
    <property type="entry name" value="Cupin_2"/>
</dbReference>
<dbReference type="SUPFAM" id="SSF51182">
    <property type="entry name" value="RmlC-like cupins"/>
    <property type="match status" value="1"/>
</dbReference>
<proteinExistence type="predicted"/>
<dbReference type="PANTHER" id="PTHR40112:SF1">
    <property type="entry name" value="H2HPP ISOMERASE"/>
    <property type="match status" value="1"/>
</dbReference>
<dbReference type="KEGG" id="mthe:MSTHC_0020"/>
<protein>
    <submittedName>
        <fullName evidence="2">Pectin degradation protein KdgF</fullName>
    </submittedName>
</protein>
<sequence>MFYKNKANSYREILPGVSMKTIVYGEKTLMSEFFLKDGGILPTHDHIHEHTGYLISGKIILTIGEETFDVEPGDSWNISGGVAHAVETLEDSIAIEVFSPRRDEYIR</sequence>
<reference evidence="2 3" key="1">
    <citation type="submission" date="2014-07" db="EMBL/GenBank/DDBJ databases">
        <title>Methanogenic archaea and the global carbon cycle.</title>
        <authorList>
            <person name="Henriksen J.R."/>
            <person name="Luke J."/>
            <person name="Reinhart S."/>
            <person name="Benedict M.N."/>
            <person name="Youngblut N.D."/>
            <person name="Metcalf M.E."/>
            <person name="Whitaker R.J."/>
            <person name="Metcalf W.W."/>
        </authorList>
    </citation>
    <scope>NUCLEOTIDE SEQUENCE [LARGE SCALE GENOMIC DNA]</scope>
    <source>
        <strain evidence="2 3">CHTI-55</strain>
    </source>
</reference>
<gene>
    <name evidence="2" type="ORF">MSTHC_0020</name>
</gene>
<organism evidence="2 3">
    <name type="scientific">Methanosarcina thermophila CHTI-55</name>
    <dbReference type="NCBI Taxonomy" id="1434121"/>
    <lineage>
        <taxon>Archaea</taxon>
        <taxon>Methanobacteriati</taxon>
        <taxon>Methanobacteriota</taxon>
        <taxon>Stenosarchaea group</taxon>
        <taxon>Methanomicrobia</taxon>
        <taxon>Methanosarcinales</taxon>
        <taxon>Methanosarcinaceae</taxon>
        <taxon>Methanosarcina</taxon>
    </lineage>
</organism>
<dbReference type="AlphaFoldDB" id="A0A0E3NDC0"/>
<evidence type="ECO:0000259" key="1">
    <source>
        <dbReference type="Pfam" id="PF07883"/>
    </source>
</evidence>
<evidence type="ECO:0000313" key="3">
    <source>
        <dbReference type="Proteomes" id="UP000056925"/>
    </source>
</evidence>
<dbReference type="Gene3D" id="2.60.120.10">
    <property type="entry name" value="Jelly Rolls"/>
    <property type="match status" value="1"/>
</dbReference>
<dbReference type="InterPro" id="IPR014710">
    <property type="entry name" value="RmlC-like_jellyroll"/>
</dbReference>
<dbReference type="HOGENOM" id="CLU_134269_1_1_2"/>
<dbReference type="PANTHER" id="PTHR40112">
    <property type="entry name" value="H2HPP ISOMERASE"/>
    <property type="match status" value="1"/>
</dbReference>
<dbReference type="CDD" id="cd02238">
    <property type="entry name" value="cupin_KdgF"/>
    <property type="match status" value="1"/>
</dbReference>
<dbReference type="Proteomes" id="UP000056925">
    <property type="component" value="Chromosome"/>
</dbReference>
<evidence type="ECO:0000313" key="2">
    <source>
        <dbReference type="EMBL" id="AKB14338.1"/>
    </source>
</evidence>
<dbReference type="EMBL" id="CP009502">
    <property type="protein sequence ID" value="AKB14338.1"/>
    <property type="molecule type" value="Genomic_DNA"/>
</dbReference>